<gene>
    <name evidence="11" type="primary">yfkR</name>
    <name evidence="11" type="ORF">caldi_03460</name>
</gene>
<protein>
    <submittedName>
        <fullName evidence="11">Spore germination protein YfkR</fullName>
    </submittedName>
</protein>
<dbReference type="NCBIfam" id="TIGR02887">
    <property type="entry name" value="spore_ger_x_C"/>
    <property type="match status" value="1"/>
</dbReference>
<feature type="compositionally biased region" description="Gly residues" evidence="8">
    <location>
        <begin position="235"/>
        <end position="250"/>
    </location>
</feature>
<dbReference type="Proteomes" id="UP001163687">
    <property type="component" value="Chromosome"/>
</dbReference>
<dbReference type="PANTHER" id="PTHR35789">
    <property type="entry name" value="SPORE GERMINATION PROTEIN B3"/>
    <property type="match status" value="1"/>
</dbReference>
<keyword evidence="4" id="KW-0732">Signal</keyword>
<evidence type="ECO:0000256" key="3">
    <source>
        <dbReference type="ARBA" id="ARBA00022544"/>
    </source>
</evidence>
<dbReference type="InterPro" id="IPR057336">
    <property type="entry name" value="GerAC_N"/>
</dbReference>
<organism evidence="11 12">
    <name type="scientific">Caldinitratiruptor microaerophilus</name>
    <dbReference type="NCBI Taxonomy" id="671077"/>
    <lineage>
        <taxon>Bacteria</taxon>
        <taxon>Bacillati</taxon>
        <taxon>Bacillota</taxon>
        <taxon>Clostridia</taxon>
        <taxon>Eubacteriales</taxon>
        <taxon>Symbiobacteriaceae</taxon>
        <taxon>Caldinitratiruptor</taxon>
    </lineage>
</organism>
<evidence type="ECO:0000256" key="4">
    <source>
        <dbReference type="ARBA" id="ARBA00022729"/>
    </source>
</evidence>
<dbReference type="Pfam" id="PF05504">
    <property type="entry name" value="Spore_GerAC"/>
    <property type="match status" value="1"/>
</dbReference>
<accession>A0AA35G6Q0</accession>
<keyword evidence="12" id="KW-1185">Reference proteome</keyword>
<evidence type="ECO:0000313" key="12">
    <source>
        <dbReference type="Proteomes" id="UP001163687"/>
    </source>
</evidence>
<evidence type="ECO:0000259" key="9">
    <source>
        <dbReference type="Pfam" id="PF05504"/>
    </source>
</evidence>
<dbReference type="GO" id="GO:0009847">
    <property type="term" value="P:spore germination"/>
    <property type="evidence" value="ECO:0007669"/>
    <property type="project" value="InterPro"/>
</dbReference>
<evidence type="ECO:0000256" key="8">
    <source>
        <dbReference type="SAM" id="MobiDB-lite"/>
    </source>
</evidence>
<dbReference type="InterPro" id="IPR046953">
    <property type="entry name" value="Spore_GerAC-like_C"/>
</dbReference>
<evidence type="ECO:0000256" key="2">
    <source>
        <dbReference type="ARBA" id="ARBA00007886"/>
    </source>
</evidence>
<evidence type="ECO:0000256" key="5">
    <source>
        <dbReference type="ARBA" id="ARBA00023136"/>
    </source>
</evidence>
<feature type="domain" description="Spore germination protein N-terminal" evidence="10">
    <location>
        <begin position="34"/>
        <end position="215"/>
    </location>
</feature>
<keyword evidence="5" id="KW-0472">Membrane</keyword>
<dbReference type="Pfam" id="PF25198">
    <property type="entry name" value="Spore_GerAC_N"/>
    <property type="match status" value="1"/>
</dbReference>
<keyword evidence="7" id="KW-0449">Lipoprotein</keyword>
<proteinExistence type="inferred from homology"/>
<dbReference type="AlphaFoldDB" id="A0AA35G6Q0"/>
<comment type="subcellular location">
    <subcellularLocation>
        <location evidence="1">Membrane</location>
        <topology evidence="1">Lipid-anchor</topology>
    </subcellularLocation>
</comment>
<evidence type="ECO:0000256" key="1">
    <source>
        <dbReference type="ARBA" id="ARBA00004635"/>
    </source>
</evidence>
<evidence type="ECO:0000256" key="6">
    <source>
        <dbReference type="ARBA" id="ARBA00023139"/>
    </source>
</evidence>
<dbReference type="EMBL" id="AP025628">
    <property type="protein sequence ID" value="BDG59256.1"/>
    <property type="molecule type" value="Genomic_DNA"/>
</dbReference>
<keyword evidence="6" id="KW-0564">Palmitate</keyword>
<dbReference type="InterPro" id="IPR038501">
    <property type="entry name" value="Spore_GerAC_C_sf"/>
</dbReference>
<feature type="region of interest" description="Disordered" evidence="8">
    <location>
        <begin position="221"/>
        <end position="268"/>
    </location>
</feature>
<evidence type="ECO:0000256" key="7">
    <source>
        <dbReference type="ARBA" id="ARBA00023288"/>
    </source>
</evidence>
<evidence type="ECO:0000259" key="10">
    <source>
        <dbReference type="Pfam" id="PF25198"/>
    </source>
</evidence>
<dbReference type="PANTHER" id="PTHR35789:SF1">
    <property type="entry name" value="SPORE GERMINATION PROTEIN B3"/>
    <property type="match status" value="1"/>
</dbReference>
<sequence length="455" mass="49118">MPRPATTSRQPRTRRVWLAGIALVLTPLLTGCWDRRELEELAFVLALGLDRAPHGVQVSAMIAIPSKMAGGGGNGDGGGSGGEEDVVTVSTVTAATIPEAANLLNSYLARTLSLEHAKVLVVGRDLAEHDGLAPFLDFLDRSRPIRATMAVVISQGPAVELLSRLHPQVERDPHRFLEFLPLQDRETGLIPHSARFNDLLAATENPGMDGIAYLIALRPQPGQHQQEGSTEEGARPGGEAGDGTGGGGDTAGPERPEQWVAGNLPRRGGPNAEMVGAAILRDARMVGVATGQEMRVINLLRGDLRRAVLSVPDPLAPGQEVGLEIRPGRLPVVRAALGGQHPRLTVVAPQEATLLGVQSRVDYARDETRIARLAGATSALLEATARELIRKAQTEWRADPFGFGLKVARLFPTYPEWREYDWSRRFPEAEVEVRIPVQIRRPGTRLDPPRIAPAR</sequence>
<dbReference type="Gene3D" id="3.30.300.210">
    <property type="entry name" value="Nutrient germinant receptor protein C, domain 3"/>
    <property type="match status" value="1"/>
</dbReference>
<name>A0AA35G6Q0_9FIRM</name>
<keyword evidence="3" id="KW-0309">Germination</keyword>
<comment type="similarity">
    <text evidence="2">Belongs to the GerABKC lipoprotein family.</text>
</comment>
<reference evidence="11" key="1">
    <citation type="submission" date="2022-03" db="EMBL/GenBank/DDBJ databases">
        <title>Complete genome sequence of Caldinitratiruptor microaerophilus.</title>
        <authorList>
            <person name="Mukaiyama R."/>
            <person name="Nishiyama T."/>
            <person name="Ueda K."/>
        </authorList>
    </citation>
    <scope>NUCLEOTIDE SEQUENCE</scope>
    <source>
        <strain evidence="11">JCM 16183</strain>
    </source>
</reference>
<feature type="domain" description="Spore germination GerAC-like C-terminal" evidence="9">
    <location>
        <begin position="276"/>
        <end position="443"/>
    </location>
</feature>
<dbReference type="RefSeq" id="WP_264843378.1">
    <property type="nucleotide sequence ID" value="NZ_AP025628.1"/>
</dbReference>
<dbReference type="InterPro" id="IPR008844">
    <property type="entry name" value="Spore_GerAC-like"/>
</dbReference>
<dbReference type="GO" id="GO:0016020">
    <property type="term" value="C:membrane"/>
    <property type="evidence" value="ECO:0007669"/>
    <property type="project" value="UniProtKB-SubCell"/>
</dbReference>
<dbReference type="KEGG" id="cmic:caldi_03460"/>
<evidence type="ECO:0000313" key="11">
    <source>
        <dbReference type="EMBL" id="BDG59256.1"/>
    </source>
</evidence>
<dbReference type="PROSITE" id="PS51257">
    <property type="entry name" value="PROKAR_LIPOPROTEIN"/>
    <property type="match status" value="1"/>
</dbReference>